<comment type="caution">
    <text evidence="3">The sequence shown here is derived from an EMBL/GenBank/DDBJ whole genome shotgun (WGS) entry which is preliminary data.</text>
</comment>
<organism evidence="3 4">
    <name type="scientific">Durusdinium trenchii</name>
    <dbReference type="NCBI Taxonomy" id="1381693"/>
    <lineage>
        <taxon>Eukaryota</taxon>
        <taxon>Sar</taxon>
        <taxon>Alveolata</taxon>
        <taxon>Dinophyceae</taxon>
        <taxon>Suessiales</taxon>
        <taxon>Symbiodiniaceae</taxon>
        <taxon>Durusdinium</taxon>
    </lineage>
</organism>
<feature type="compositionally biased region" description="Basic and acidic residues" evidence="1">
    <location>
        <begin position="116"/>
        <end position="191"/>
    </location>
</feature>
<feature type="region of interest" description="Disordered" evidence="1">
    <location>
        <begin position="284"/>
        <end position="372"/>
    </location>
</feature>
<proteinExistence type="predicted"/>
<evidence type="ECO:0000313" key="4">
    <source>
        <dbReference type="Proteomes" id="UP001642464"/>
    </source>
</evidence>
<feature type="compositionally biased region" description="Basic residues" evidence="1">
    <location>
        <begin position="305"/>
        <end position="330"/>
    </location>
</feature>
<accession>A0ABP0HQL5</accession>
<name>A0ABP0HQL5_9DINO</name>
<dbReference type="EMBL" id="CAXAMM010001392">
    <property type="protein sequence ID" value="CAK8991800.1"/>
    <property type="molecule type" value="Genomic_DNA"/>
</dbReference>
<protein>
    <submittedName>
        <fullName evidence="3">Uncharacterized protein</fullName>
    </submittedName>
</protein>
<feature type="compositionally biased region" description="Polar residues" evidence="1">
    <location>
        <begin position="363"/>
        <end position="372"/>
    </location>
</feature>
<sequence>MKRTKSEVSAEVTTPATAKAVRESLNRANTVVAPDGDGEDPSTEEGRADAKHTGKRKQQKKPADKTNHHGNKAKSKATPAPATKQVTATQSSSTGDGASATKGPTEPKAKSKPTSSKKDKEPCKTDDKADKTNKAGKKAEKAEKAKKAEKEIEPSKEITKDKDDKKTSSEPTDDGDHSSSSEDACEKAEQVLRKKAAHARFMRFSRSLKRAWASSEFYFQCKKKSKLRHRGGRAWLTKSEIAKKYGSEAVAEAIIAAKEADPEARETRQYFVWDHELEEDVEDHVTTQLFRAADGDMSDSEKGQKRGRSHARSGHGSRAKKDKKHKKKKCSSSDSGSSSASRSDSDSSSSRGSSTSSEEPTIAHTSLSSNNI</sequence>
<feature type="region of interest" description="Disordered" evidence="1">
    <location>
        <begin position="1"/>
        <end position="191"/>
    </location>
</feature>
<feature type="compositionally biased region" description="Polar residues" evidence="1">
    <location>
        <begin position="85"/>
        <end position="96"/>
    </location>
</feature>
<keyword evidence="4" id="KW-1185">Reference proteome</keyword>
<feature type="compositionally biased region" description="Low complexity" evidence="1">
    <location>
        <begin position="332"/>
        <end position="357"/>
    </location>
</feature>
<dbReference type="EMBL" id="CAXAMM010001403">
    <property type="protein sequence ID" value="CAK8991866.1"/>
    <property type="molecule type" value="Genomic_DNA"/>
</dbReference>
<evidence type="ECO:0000313" key="3">
    <source>
        <dbReference type="EMBL" id="CAK8991866.1"/>
    </source>
</evidence>
<evidence type="ECO:0000256" key="1">
    <source>
        <dbReference type="SAM" id="MobiDB-lite"/>
    </source>
</evidence>
<dbReference type="Proteomes" id="UP001642464">
    <property type="component" value="Unassembled WGS sequence"/>
</dbReference>
<gene>
    <name evidence="2" type="ORF">SCF082_LOCUS2818</name>
    <name evidence="3" type="ORF">SCF082_LOCUS2841</name>
</gene>
<evidence type="ECO:0000313" key="2">
    <source>
        <dbReference type="EMBL" id="CAK8991800.1"/>
    </source>
</evidence>
<reference evidence="3 4" key="1">
    <citation type="submission" date="2024-02" db="EMBL/GenBank/DDBJ databases">
        <authorList>
            <person name="Chen Y."/>
            <person name="Shah S."/>
            <person name="Dougan E. K."/>
            <person name="Thang M."/>
            <person name="Chan C."/>
        </authorList>
    </citation>
    <scope>NUCLEOTIDE SEQUENCE [LARGE SCALE GENOMIC DNA]</scope>
</reference>